<dbReference type="GO" id="GO:0071973">
    <property type="term" value="P:bacterial-type flagellum-dependent cell motility"/>
    <property type="evidence" value="ECO:0007669"/>
    <property type="project" value="InterPro"/>
</dbReference>
<dbReference type="eggNOG" id="COG1706">
    <property type="taxonomic scope" value="Bacteria"/>
</dbReference>
<comment type="subcellular location">
    <subcellularLocation>
        <location evidence="4">Periplasm</location>
    </subcellularLocation>
    <subcellularLocation>
        <location evidence="4">Bacterial flagellum basal body</location>
    </subcellularLocation>
</comment>
<proteinExistence type="inferred from homology"/>
<dbReference type="HOGENOM" id="CLU_045235_1_0_12"/>
<dbReference type="STRING" id="573413.Spirs_1792"/>
<dbReference type="PRINTS" id="PR01010">
    <property type="entry name" value="FLGPRINGFLGI"/>
</dbReference>
<keyword evidence="2 4" id="KW-0732">Signal</keyword>
<dbReference type="GO" id="GO:0005198">
    <property type="term" value="F:structural molecule activity"/>
    <property type="evidence" value="ECO:0007669"/>
    <property type="project" value="InterPro"/>
</dbReference>
<dbReference type="GO" id="GO:0030288">
    <property type="term" value="C:outer membrane-bounded periplasmic space"/>
    <property type="evidence" value="ECO:0007669"/>
    <property type="project" value="InterPro"/>
</dbReference>
<dbReference type="AlphaFoldDB" id="E1R198"/>
<keyword evidence="5" id="KW-0969">Cilium</keyword>
<evidence type="ECO:0000256" key="2">
    <source>
        <dbReference type="ARBA" id="ARBA00022729"/>
    </source>
</evidence>
<organism evidence="5 6">
    <name type="scientific">Sediminispirochaeta smaragdinae (strain DSM 11293 / JCM 15392 / SEBR 4228)</name>
    <name type="common">Spirochaeta smaragdinae</name>
    <dbReference type="NCBI Taxonomy" id="573413"/>
    <lineage>
        <taxon>Bacteria</taxon>
        <taxon>Pseudomonadati</taxon>
        <taxon>Spirochaetota</taxon>
        <taxon>Spirochaetia</taxon>
        <taxon>Spirochaetales</taxon>
        <taxon>Spirochaetaceae</taxon>
        <taxon>Sediminispirochaeta</taxon>
    </lineage>
</organism>
<keyword evidence="6" id="KW-1185">Reference proteome</keyword>
<keyword evidence="5" id="KW-0282">Flagellum</keyword>
<dbReference type="HAMAP" id="MF_00416">
    <property type="entry name" value="FlgI"/>
    <property type="match status" value="1"/>
</dbReference>
<sequence precursor="true">MKQIRLSLLFALCLVCSGTGYAQNAQAANSATSSSSAAAPAAGGTRIGDITELRGIRTNQLVGVGILTGLDGKGDGSRSVPIRSSLAVMLGHFGIEVDAQDAAGKNSALVLVTADVPPFASPGDRIDITISALFDAKNVKGGVLLQTPLKSAGGDVYAVAQGKVEHSGESSTVGEIIGGAVMENRVHSDVEGEGGFTLLLERPNYRVAYLIREAIANAYPDLSVSAGDASSVSVTLGEDGDLVRLIGEIQQLRIDLPRPSKVVIDEASGIVVMGGNVQIAPVTVTYRGATIEVGPPGWNSGNSNGFSIEETVSVQKFFEVLQSSGIGTDDIIDILKVIDRAGALYGSLEMM</sequence>
<comment type="subunit">
    <text evidence="4">The basal body constitutes a major portion of the flagellar organelle and consists of four rings (L,P,S, and M) mounted on a central rod.</text>
</comment>
<feature type="signal peptide" evidence="4">
    <location>
        <begin position="1"/>
        <end position="22"/>
    </location>
</feature>
<keyword evidence="4" id="KW-0574">Periplasm</keyword>
<keyword evidence="5" id="KW-0966">Cell projection</keyword>
<gene>
    <name evidence="4" type="primary">flgI</name>
    <name evidence="5" type="ordered locus">Spirs_1792</name>
</gene>
<evidence type="ECO:0000256" key="4">
    <source>
        <dbReference type="HAMAP-Rule" id="MF_00416"/>
    </source>
</evidence>
<evidence type="ECO:0000256" key="1">
    <source>
        <dbReference type="ARBA" id="ARBA00002591"/>
    </source>
</evidence>
<dbReference type="Pfam" id="PF02119">
    <property type="entry name" value="FlgI"/>
    <property type="match status" value="1"/>
</dbReference>
<dbReference type="EMBL" id="CP002116">
    <property type="protein sequence ID" value="ADK80918.1"/>
    <property type="molecule type" value="Genomic_DNA"/>
</dbReference>
<evidence type="ECO:0000313" key="6">
    <source>
        <dbReference type="Proteomes" id="UP000002318"/>
    </source>
</evidence>
<comment type="similarity">
    <text evidence="4">Belongs to the FlgI family.</text>
</comment>
<dbReference type="GO" id="GO:0009428">
    <property type="term" value="C:bacterial-type flagellum basal body, distal rod, P ring"/>
    <property type="evidence" value="ECO:0007669"/>
    <property type="project" value="InterPro"/>
</dbReference>
<protein>
    <recommendedName>
        <fullName evidence="4">Flagellar P-ring protein</fullName>
    </recommendedName>
    <alternativeName>
        <fullName evidence="4">Basal body P-ring protein</fullName>
    </alternativeName>
</protein>
<dbReference type="PANTHER" id="PTHR30381">
    <property type="entry name" value="FLAGELLAR P-RING PERIPLASMIC PROTEIN FLGI"/>
    <property type="match status" value="1"/>
</dbReference>
<keyword evidence="3 4" id="KW-0975">Bacterial flagellum</keyword>
<feature type="chain" id="PRO_5009010548" description="Flagellar P-ring protein" evidence="4">
    <location>
        <begin position="23"/>
        <end position="351"/>
    </location>
</feature>
<comment type="function">
    <text evidence="1 4">Assembles around the rod to form the L-ring and probably protects the motor/basal body from shearing forces during rotation.</text>
</comment>
<evidence type="ECO:0000256" key="3">
    <source>
        <dbReference type="ARBA" id="ARBA00023143"/>
    </source>
</evidence>
<name>E1R198_SEDSS</name>
<evidence type="ECO:0000313" key="5">
    <source>
        <dbReference type="EMBL" id="ADK80918.1"/>
    </source>
</evidence>
<accession>E1R198</accession>
<reference evidence="5 6" key="1">
    <citation type="journal article" date="2010" name="Stand. Genomic Sci.">
        <title>Complete genome sequence of Spirochaeta smaragdinae type strain (SEBR 4228).</title>
        <authorList>
            <person name="Mavromatis K."/>
            <person name="Yasawong M."/>
            <person name="Chertkov O."/>
            <person name="Lapidus A."/>
            <person name="Lucas S."/>
            <person name="Nolan M."/>
            <person name="Del Rio T.G."/>
            <person name="Tice H."/>
            <person name="Cheng J.F."/>
            <person name="Pitluck S."/>
            <person name="Liolios K."/>
            <person name="Ivanova N."/>
            <person name="Tapia R."/>
            <person name="Han C."/>
            <person name="Bruce D."/>
            <person name="Goodwin L."/>
            <person name="Pati A."/>
            <person name="Chen A."/>
            <person name="Palaniappan K."/>
            <person name="Land M."/>
            <person name="Hauser L."/>
            <person name="Chang Y.J."/>
            <person name="Jeffries C.D."/>
            <person name="Detter J.C."/>
            <person name="Rohde M."/>
            <person name="Brambilla E."/>
            <person name="Spring S."/>
            <person name="Goker M."/>
            <person name="Sikorski J."/>
            <person name="Woyke T."/>
            <person name="Bristow J."/>
            <person name="Eisen J.A."/>
            <person name="Markowitz V."/>
            <person name="Hugenholtz P."/>
            <person name="Klenk H.P."/>
            <person name="Kyrpides N.C."/>
        </authorList>
    </citation>
    <scope>NUCLEOTIDE SEQUENCE [LARGE SCALE GENOMIC DNA]</scope>
    <source>
        <strain evidence="6">DSM 11293 / JCM 15392 / SEBR 4228</strain>
    </source>
</reference>
<dbReference type="KEGG" id="ssm:Spirs_1792"/>
<dbReference type="OrthoDB" id="9786431at2"/>
<dbReference type="RefSeq" id="WP_013254382.1">
    <property type="nucleotide sequence ID" value="NC_014364.1"/>
</dbReference>
<dbReference type="PANTHER" id="PTHR30381:SF0">
    <property type="entry name" value="FLAGELLAR P-RING PROTEIN"/>
    <property type="match status" value="1"/>
</dbReference>
<dbReference type="Proteomes" id="UP000002318">
    <property type="component" value="Chromosome"/>
</dbReference>
<dbReference type="InterPro" id="IPR001782">
    <property type="entry name" value="Flag_FlgI"/>
</dbReference>